<gene>
    <name evidence="1" type="ORF">Sradi_3974800</name>
</gene>
<dbReference type="AlphaFoldDB" id="A0AAW2PGI4"/>
<protein>
    <recommendedName>
        <fullName evidence="2">Retrotransposon gag domain-containing protein</fullName>
    </recommendedName>
</protein>
<sequence length="120" mass="13776">MDIRLVKKVVSGSGTEGSAIALKVRVSDPKPFGGKRCAKELENFFGDMETYFQAVKVPDGEKVSITSMYLTGDAKLWWRSRLSDDARANWERIEMWKVLKKELEDEFLPCNTRWVARESL</sequence>
<organism evidence="1">
    <name type="scientific">Sesamum radiatum</name>
    <name type="common">Black benniseed</name>
    <dbReference type="NCBI Taxonomy" id="300843"/>
    <lineage>
        <taxon>Eukaryota</taxon>
        <taxon>Viridiplantae</taxon>
        <taxon>Streptophyta</taxon>
        <taxon>Embryophyta</taxon>
        <taxon>Tracheophyta</taxon>
        <taxon>Spermatophyta</taxon>
        <taxon>Magnoliopsida</taxon>
        <taxon>eudicotyledons</taxon>
        <taxon>Gunneridae</taxon>
        <taxon>Pentapetalae</taxon>
        <taxon>asterids</taxon>
        <taxon>lamiids</taxon>
        <taxon>Lamiales</taxon>
        <taxon>Pedaliaceae</taxon>
        <taxon>Sesamum</taxon>
    </lineage>
</organism>
<dbReference type="EMBL" id="JACGWJ010000017">
    <property type="protein sequence ID" value="KAL0355279.1"/>
    <property type="molecule type" value="Genomic_DNA"/>
</dbReference>
<comment type="caution">
    <text evidence="1">The sequence shown here is derived from an EMBL/GenBank/DDBJ whole genome shotgun (WGS) entry which is preliminary data.</text>
</comment>
<evidence type="ECO:0008006" key="2">
    <source>
        <dbReference type="Google" id="ProtNLM"/>
    </source>
</evidence>
<reference evidence="1" key="1">
    <citation type="submission" date="2020-06" db="EMBL/GenBank/DDBJ databases">
        <authorList>
            <person name="Li T."/>
            <person name="Hu X."/>
            <person name="Zhang T."/>
            <person name="Song X."/>
            <person name="Zhang H."/>
            <person name="Dai N."/>
            <person name="Sheng W."/>
            <person name="Hou X."/>
            <person name="Wei L."/>
        </authorList>
    </citation>
    <scope>NUCLEOTIDE SEQUENCE</scope>
    <source>
        <strain evidence="1">G02</strain>
        <tissue evidence="1">Leaf</tissue>
    </source>
</reference>
<evidence type="ECO:0000313" key="1">
    <source>
        <dbReference type="EMBL" id="KAL0355279.1"/>
    </source>
</evidence>
<name>A0AAW2PGI4_SESRA</name>
<proteinExistence type="predicted"/>
<accession>A0AAW2PGI4</accession>
<reference evidence="1" key="2">
    <citation type="journal article" date="2024" name="Plant">
        <title>Genomic evolution and insights into agronomic trait innovations of Sesamum species.</title>
        <authorList>
            <person name="Miao H."/>
            <person name="Wang L."/>
            <person name="Qu L."/>
            <person name="Liu H."/>
            <person name="Sun Y."/>
            <person name="Le M."/>
            <person name="Wang Q."/>
            <person name="Wei S."/>
            <person name="Zheng Y."/>
            <person name="Lin W."/>
            <person name="Duan Y."/>
            <person name="Cao H."/>
            <person name="Xiong S."/>
            <person name="Wang X."/>
            <person name="Wei L."/>
            <person name="Li C."/>
            <person name="Ma Q."/>
            <person name="Ju M."/>
            <person name="Zhao R."/>
            <person name="Li G."/>
            <person name="Mu C."/>
            <person name="Tian Q."/>
            <person name="Mei H."/>
            <person name="Zhang T."/>
            <person name="Gao T."/>
            <person name="Zhang H."/>
        </authorList>
    </citation>
    <scope>NUCLEOTIDE SEQUENCE</scope>
    <source>
        <strain evidence="1">G02</strain>
    </source>
</reference>